<feature type="domain" description="4Fe-4S ferredoxin-type" evidence="9">
    <location>
        <begin position="606"/>
        <end position="635"/>
    </location>
</feature>
<comment type="caution">
    <text evidence="10">The sequence shown here is derived from an EMBL/GenBank/DDBJ whole genome shotgun (WGS) entry which is preliminary data.</text>
</comment>
<dbReference type="RefSeq" id="WP_170157726.1">
    <property type="nucleotide sequence ID" value="NZ_RKRE01000002.1"/>
</dbReference>
<keyword evidence="5" id="KW-0274">FAD</keyword>
<dbReference type="Proteomes" id="UP000282654">
    <property type="component" value="Unassembled WGS sequence"/>
</dbReference>
<dbReference type="GO" id="GO:0016491">
    <property type="term" value="F:oxidoreductase activity"/>
    <property type="evidence" value="ECO:0007669"/>
    <property type="project" value="UniProtKB-KW"/>
</dbReference>
<dbReference type="GO" id="GO:0046872">
    <property type="term" value="F:metal ion binding"/>
    <property type="evidence" value="ECO:0007669"/>
    <property type="project" value="UniProtKB-KW"/>
</dbReference>
<keyword evidence="6" id="KW-0560">Oxidoreductase</keyword>
<dbReference type="InterPro" id="IPR039650">
    <property type="entry name" value="HdrA-like"/>
</dbReference>
<evidence type="ECO:0000256" key="3">
    <source>
        <dbReference type="ARBA" id="ARBA00022485"/>
    </source>
</evidence>
<comment type="similarity">
    <text evidence="2">Belongs to the HdrA family.</text>
</comment>
<dbReference type="InterPro" id="IPR017900">
    <property type="entry name" value="4Fe4S_Fe_S_CS"/>
</dbReference>
<accession>A0A3N5BFF5</accession>
<dbReference type="AlphaFoldDB" id="A0A3N5BFF5"/>
<evidence type="ECO:0000256" key="7">
    <source>
        <dbReference type="ARBA" id="ARBA00023004"/>
    </source>
</evidence>
<sequence>MTGRIGVYICSCVTNISDVVDVEEVARFATQFPGVAYAKVHSLLCSEEGKAFLSEDIQKEQPDRIVIAACSPKEHEHTFRKVLAANGLNPYLLQMANIREQVAWVTADPDEATAKAKSYLKAALQRIPLHEPLPKQEIECNPNALVIGAGPAGMEAALMLARAGRKVYLVEKNPFIGGKAVLYEEVFPNLECATCMLEPKMDEVLHHENIELFTLSEVQEVLGFIGNFTVKIRKHPRYVAADKCIGCGACFEACPVSAKNEFNFGLNNRRAIFTPFAGTLPNVPVIDRQNCLRFRGEECTRCQEVCPFGAIDYDDRELTVERNVGAIVVATGFDLCDPTALPAYGYGKIPDVFTSLEFERLLAATGPTEGKIIRQNGKKPKSVAIIHCVGSRNKKEHAYCSAVCCLYATKFNHLIKKKLPKASVFHLYTDWCLPGKNNHTLFDTFKGKTCALRVLSPQTIKVKRERDQIAITYQDPSGTKNKLLTEMVVLCPAMVASQGTAAIASVLSLPQGKGGFLSESHTKLGPVATTTEGVYIAGCAQGPKNIEESVAQGAAAAGAILAALVPGKKLELEATTVTVDPERCGGCGICIALCPYGALGWDGERKVAAVNQALCKGCGTCAAACPSRALKSRHFTTEEIYAEIEALVG</sequence>
<dbReference type="Gene3D" id="3.30.70.20">
    <property type="match status" value="3"/>
</dbReference>
<protein>
    <submittedName>
        <fullName evidence="10">Heterodisulfide reductase subunit A</fullName>
    </submittedName>
</protein>
<evidence type="ECO:0000256" key="5">
    <source>
        <dbReference type="ARBA" id="ARBA00022827"/>
    </source>
</evidence>
<dbReference type="GO" id="GO:0051539">
    <property type="term" value="F:4 iron, 4 sulfur cluster binding"/>
    <property type="evidence" value="ECO:0007669"/>
    <property type="project" value="UniProtKB-KW"/>
</dbReference>
<dbReference type="PROSITE" id="PS00198">
    <property type="entry name" value="4FE4S_FER_1"/>
    <property type="match status" value="3"/>
</dbReference>
<evidence type="ECO:0000313" key="10">
    <source>
        <dbReference type="EMBL" id="RPF46812.1"/>
    </source>
</evidence>
<name>A0A3N5BFF5_9THEO</name>
<reference evidence="10 11" key="1">
    <citation type="submission" date="2018-11" db="EMBL/GenBank/DDBJ databases">
        <title>Genomic Encyclopedia of Type Strains, Phase IV (KMG-IV): sequencing the most valuable type-strain genomes for metagenomic binning, comparative biology and taxonomic classification.</title>
        <authorList>
            <person name="Goeker M."/>
        </authorList>
    </citation>
    <scope>NUCLEOTIDE SEQUENCE [LARGE SCALE GENOMIC DNA]</scope>
    <source>
        <strain evidence="10 11">DSM 102936</strain>
    </source>
</reference>
<evidence type="ECO:0000256" key="8">
    <source>
        <dbReference type="ARBA" id="ARBA00023014"/>
    </source>
</evidence>
<feature type="domain" description="4Fe-4S ferredoxin-type" evidence="9">
    <location>
        <begin position="575"/>
        <end position="604"/>
    </location>
</feature>
<dbReference type="InterPro" id="IPR017896">
    <property type="entry name" value="4Fe4S_Fe-S-bd"/>
</dbReference>
<evidence type="ECO:0000259" key="9">
    <source>
        <dbReference type="PROSITE" id="PS51379"/>
    </source>
</evidence>
<evidence type="ECO:0000256" key="1">
    <source>
        <dbReference type="ARBA" id="ARBA00001974"/>
    </source>
</evidence>
<feature type="domain" description="4Fe-4S ferredoxin-type" evidence="9">
    <location>
        <begin position="234"/>
        <end position="265"/>
    </location>
</feature>
<keyword evidence="4" id="KW-0479">Metal-binding</keyword>
<proteinExistence type="inferred from homology"/>
<dbReference type="SUPFAM" id="SSF54862">
    <property type="entry name" value="4Fe-4S ferredoxins"/>
    <property type="match status" value="1"/>
</dbReference>
<dbReference type="PROSITE" id="PS51379">
    <property type="entry name" value="4FE4S_FER_2"/>
    <property type="match status" value="4"/>
</dbReference>
<keyword evidence="7" id="KW-0408">Iron</keyword>
<dbReference type="SUPFAM" id="SSF51905">
    <property type="entry name" value="FAD/NAD(P)-binding domain"/>
    <property type="match status" value="1"/>
</dbReference>
<dbReference type="InterPro" id="IPR036188">
    <property type="entry name" value="FAD/NAD-bd_sf"/>
</dbReference>
<comment type="cofactor">
    <cofactor evidence="1">
        <name>FAD</name>
        <dbReference type="ChEBI" id="CHEBI:57692"/>
    </cofactor>
</comment>
<dbReference type="Pfam" id="PF12831">
    <property type="entry name" value="FAD_oxidored"/>
    <property type="match status" value="1"/>
</dbReference>
<keyword evidence="3" id="KW-0004">4Fe-4S</keyword>
<dbReference type="EMBL" id="RKRE01000002">
    <property type="protein sequence ID" value="RPF46812.1"/>
    <property type="molecule type" value="Genomic_DNA"/>
</dbReference>
<gene>
    <name evidence="10" type="ORF">EDD75_1071</name>
</gene>
<dbReference type="PANTHER" id="PTHR43498:SF1">
    <property type="entry name" value="COB--COM HETERODISULFIDE REDUCTASE IRON-SULFUR SUBUNIT A"/>
    <property type="match status" value="1"/>
</dbReference>
<dbReference type="Pfam" id="PF12838">
    <property type="entry name" value="Fer4_7"/>
    <property type="match status" value="2"/>
</dbReference>
<keyword evidence="11" id="KW-1185">Reference proteome</keyword>
<evidence type="ECO:0000256" key="4">
    <source>
        <dbReference type="ARBA" id="ARBA00022723"/>
    </source>
</evidence>
<evidence type="ECO:0000256" key="6">
    <source>
        <dbReference type="ARBA" id="ARBA00023002"/>
    </source>
</evidence>
<dbReference type="Gene3D" id="3.40.50.720">
    <property type="entry name" value="NAD(P)-binding Rossmann-like Domain"/>
    <property type="match status" value="1"/>
</dbReference>
<keyword evidence="5" id="KW-0285">Flavoprotein</keyword>
<dbReference type="PANTHER" id="PTHR43498">
    <property type="entry name" value="FERREDOXIN:COB-COM HETERODISULFIDE REDUCTASE SUBUNIT A"/>
    <property type="match status" value="1"/>
</dbReference>
<keyword evidence="8" id="KW-0411">Iron-sulfur</keyword>
<evidence type="ECO:0000313" key="11">
    <source>
        <dbReference type="Proteomes" id="UP000282654"/>
    </source>
</evidence>
<organism evidence="10 11">
    <name type="scientific">Thermodesulfitimonas autotrophica</name>
    <dbReference type="NCBI Taxonomy" id="1894989"/>
    <lineage>
        <taxon>Bacteria</taxon>
        <taxon>Bacillati</taxon>
        <taxon>Bacillota</taxon>
        <taxon>Clostridia</taxon>
        <taxon>Thermoanaerobacterales</taxon>
        <taxon>Thermoanaerobacteraceae</taxon>
        <taxon>Thermodesulfitimonas</taxon>
    </lineage>
</organism>
<evidence type="ECO:0000256" key="2">
    <source>
        <dbReference type="ARBA" id="ARBA00006561"/>
    </source>
</evidence>
<feature type="domain" description="4Fe-4S ferredoxin-type" evidence="9">
    <location>
        <begin position="282"/>
        <end position="316"/>
    </location>
</feature>